<organism evidence="3 4">
    <name type="scientific">Undibacterium terreum</name>
    <dbReference type="NCBI Taxonomy" id="1224302"/>
    <lineage>
        <taxon>Bacteria</taxon>
        <taxon>Pseudomonadati</taxon>
        <taxon>Pseudomonadota</taxon>
        <taxon>Betaproteobacteria</taxon>
        <taxon>Burkholderiales</taxon>
        <taxon>Oxalobacteraceae</taxon>
        <taxon>Undibacterium</taxon>
    </lineage>
</organism>
<comment type="similarity">
    <text evidence="1 2">Belongs to the outer membrane factor (OMF) (TC 1.B.17) family.</text>
</comment>
<dbReference type="PANTHER" id="PTHR30203">
    <property type="entry name" value="OUTER MEMBRANE CATION EFFLUX PROTEIN"/>
    <property type="match status" value="1"/>
</dbReference>
<evidence type="ECO:0000256" key="2">
    <source>
        <dbReference type="RuleBase" id="RU362097"/>
    </source>
</evidence>
<accession>A0A916U2X0</accession>
<evidence type="ECO:0000256" key="1">
    <source>
        <dbReference type="ARBA" id="ARBA00007613"/>
    </source>
</evidence>
<protein>
    <submittedName>
        <fullName evidence="3">Multidrug transporter</fullName>
    </submittedName>
</protein>
<dbReference type="Pfam" id="PF02321">
    <property type="entry name" value="OEP"/>
    <property type="match status" value="2"/>
</dbReference>
<dbReference type="Gene3D" id="1.20.1600.10">
    <property type="entry name" value="Outer membrane efflux proteins (OEP)"/>
    <property type="match status" value="1"/>
</dbReference>
<reference evidence="3" key="1">
    <citation type="journal article" date="2014" name="Int. J. Syst. Evol. Microbiol.">
        <title>Complete genome sequence of Corynebacterium casei LMG S-19264T (=DSM 44701T), isolated from a smear-ripened cheese.</title>
        <authorList>
            <consortium name="US DOE Joint Genome Institute (JGI-PGF)"/>
            <person name="Walter F."/>
            <person name="Albersmeier A."/>
            <person name="Kalinowski J."/>
            <person name="Ruckert C."/>
        </authorList>
    </citation>
    <scope>NUCLEOTIDE SEQUENCE</scope>
    <source>
        <strain evidence="3">CGMCC 1.10998</strain>
    </source>
</reference>
<dbReference type="InterPro" id="IPR003423">
    <property type="entry name" value="OMP_efflux"/>
</dbReference>
<dbReference type="InterPro" id="IPR010131">
    <property type="entry name" value="MdtP/NodT-like"/>
</dbReference>
<dbReference type="GO" id="GO:0005886">
    <property type="term" value="C:plasma membrane"/>
    <property type="evidence" value="ECO:0007669"/>
    <property type="project" value="UniProtKB-SubCell"/>
</dbReference>
<dbReference type="SUPFAM" id="SSF56954">
    <property type="entry name" value="Outer membrane efflux proteins (OEP)"/>
    <property type="match status" value="1"/>
</dbReference>
<keyword evidence="2" id="KW-0472">Membrane</keyword>
<feature type="chain" id="PRO_5038171089" evidence="2">
    <location>
        <begin position="23"/>
        <end position="500"/>
    </location>
</feature>
<sequence length="500" mass="53269">MRLRTPISLAIFALFLSGCALQPTYQRPDSPVATSYPQGATYPAKAGSGPVSPAAAGIAWRDNFRDPRLQRLVELALQNNRDLRVAILNIEKVKAQYQIQRASLFPQVNIASSGGGKNPGATGAAGGNAGTSHSYAADLSVSWEADFFGHLHNLSDAAFEQYIASSYARKATEILLVSQVVDQYLAVLAYGEQRDVTQQLLQTAQASYKLAKLQFDVGTLSELDLRLSQTAVEQAQANYAAQTRLQAQAGNALVLLVGQPLPADLPAPAKLRDQSILADIPPGLPSDLLENRPDILQAEAILRSENANIGAARAAFFPQIALTGSLGTASSSLGGLFAAGSGAWSFLPALLAPIFDAGANRANLDVAKVQKDIGIAQYQKAVQTAFREVSDGLAARATYDEQLAAQQRYTNAQARRLELENMLYAAGSDSYLNVLLAQNDLYNAQQSLITTQLNRLTSLADLYRSLGGGWKADAAPVRQNTTGSTVATEGMLEMPSRTGS</sequence>
<dbReference type="Proteomes" id="UP000637423">
    <property type="component" value="Unassembled WGS sequence"/>
</dbReference>
<keyword evidence="2" id="KW-0732">Signal</keyword>
<dbReference type="Gene3D" id="2.20.200.10">
    <property type="entry name" value="Outer membrane efflux proteins (OEP)"/>
    <property type="match status" value="1"/>
</dbReference>
<reference evidence="3" key="2">
    <citation type="submission" date="2020-09" db="EMBL/GenBank/DDBJ databases">
        <authorList>
            <person name="Sun Q."/>
            <person name="Zhou Y."/>
        </authorList>
    </citation>
    <scope>NUCLEOTIDE SEQUENCE</scope>
    <source>
        <strain evidence="3">CGMCC 1.10998</strain>
    </source>
</reference>
<feature type="signal peptide" evidence="2">
    <location>
        <begin position="1"/>
        <end position="22"/>
    </location>
</feature>
<name>A0A916U2X0_9BURK</name>
<dbReference type="RefSeq" id="WP_188563983.1">
    <property type="nucleotide sequence ID" value="NZ_BMED01000001.1"/>
</dbReference>
<keyword evidence="2" id="KW-0564">Palmitate</keyword>
<keyword evidence="2" id="KW-0449">Lipoprotein</keyword>
<dbReference type="GO" id="GO:0015562">
    <property type="term" value="F:efflux transmembrane transporter activity"/>
    <property type="evidence" value="ECO:0007669"/>
    <property type="project" value="InterPro"/>
</dbReference>
<dbReference type="NCBIfam" id="TIGR01845">
    <property type="entry name" value="outer_NodT"/>
    <property type="match status" value="1"/>
</dbReference>
<proteinExistence type="inferred from homology"/>
<comment type="caution">
    <text evidence="3">The sequence shown here is derived from an EMBL/GenBank/DDBJ whole genome shotgun (WGS) entry which is preliminary data.</text>
</comment>
<evidence type="ECO:0000313" key="3">
    <source>
        <dbReference type="EMBL" id="GGC57341.1"/>
    </source>
</evidence>
<keyword evidence="4" id="KW-1185">Reference proteome</keyword>
<keyword evidence="2" id="KW-1134">Transmembrane beta strand</keyword>
<keyword evidence="2" id="KW-0812">Transmembrane</keyword>
<evidence type="ECO:0000313" key="4">
    <source>
        <dbReference type="Proteomes" id="UP000637423"/>
    </source>
</evidence>
<gene>
    <name evidence="3" type="ORF">GCM10011396_00260</name>
</gene>
<comment type="subcellular location">
    <subcellularLocation>
        <location evidence="2">Cell membrane</location>
        <topology evidence="2">Lipid-anchor</topology>
    </subcellularLocation>
</comment>
<dbReference type="EMBL" id="BMED01000001">
    <property type="protein sequence ID" value="GGC57341.1"/>
    <property type="molecule type" value="Genomic_DNA"/>
</dbReference>
<dbReference type="PROSITE" id="PS51257">
    <property type="entry name" value="PROKAR_LIPOPROTEIN"/>
    <property type="match status" value="1"/>
</dbReference>
<dbReference type="AlphaFoldDB" id="A0A916U2X0"/>
<dbReference type="PANTHER" id="PTHR30203:SF32">
    <property type="entry name" value="CATION EFFLUX SYSTEM PROTEIN CUSC"/>
    <property type="match status" value="1"/>
</dbReference>